<dbReference type="AlphaFoldDB" id="A0A1C2DIE2"/>
<keyword evidence="4" id="KW-1185">Reference proteome</keyword>
<dbReference type="SUPFAM" id="SSF103515">
    <property type="entry name" value="Autotransporter"/>
    <property type="match status" value="1"/>
</dbReference>
<reference evidence="3 4" key="1">
    <citation type="submission" date="2016-08" db="EMBL/GenBank/DDBJ databases">
        <title>Whole genome sequence of Mesorhizobium sp. strain UASWS1009 isolated from industrial sewage.</title>
        <authorList>
            <person name="Crovadore J."/>
            <person name="Calmin G."/>
            <person name="Chablais R."/>
            <person name="Cochard B."/>
            <person name="Lefort F."/>
        </authorList>
    </citation>
    <scope>NUCLEOTIDE SEQUENCE [LARGE SCALE GENOMIC DNA]</scope>
    <source>
        <strain evidence="3 4">UASWS1009</strain>
    </source>
</reference>
<proteinExistence type="predicted"/>
<accession>A0A1C2DIE2</accession>
<dbReference type="PROSITE" id="PS51208">
    <property type="entry name" value="AUTOTRANSPORTER"/>
    <property type="match status" value="1"/>
</dbReference>
<evidence type="ECO:0000256" key="1">
    <source>
        <dbReference type="SAM" id="SignalP"/>
    </source>
</evidence>
<protein>
    <recommendedName>
        <fullName evidence="2">Autotransporter domain-containing protein</fullName>
    </recommendedName>
</protein>
<dbReference type="InterPro" id="IPR011050">
    <property type="entry name" value="Pectin_lyase_fold/virulence"/>
</dbReference>
<keyword evidence="1" id="KW-0732">Signal</keyword>
<dbReference type="GO" id="GO:0019867">
    <property type="term" value="C:outer membrane"/>
    <property type="evidence" value="ECO:0007669"/>
    <property type="project" value="InterPro"/>
</dbReference>
<dbReference type="OrthoDB" id="9804931at2"/>
<dbReference type="Gene3D" id="2.40.128.130">
    <property type="entry name" value="Autotransporter beta-domain"/>
    <property type="match status" value="1"/>
</dbReference>
<dbReference type="NCBIfam" id="TIGR01414">
    <property type="entry name" value="autotrans_barl"/>
    <property type="match status" value="1"/>
</dbReference>
<name>A0A1C2DIE2_9HYPH</name>
<dbReference type="Pfam" id="PF03797">
    <property type="entry name" value="Autotransporter"/>
    <property type="match status" value="1"/>
</dbReference>
<dbReference type="SUPFAM" id="SSF51126">
    <property type="entry name" value="Pectin lyase-like"/>
    <property type="match status" value="1"/>
</dbReference>
<organism evidence="3 4">
    <name type="scientific">Mesorhizobium hungaricum</name>
    <dbReference type="NCBI Taxonomy" id="1566387"/>
    <lineage>
        <taxon>Bacteria</taxon>
        <taxon>Pseudomonadati</taxon>
        <taxon>Pseudomonadota</taxon>
        <taxon>Alphaproteobacteria</taxon>
        <taxon>Hyphomicrobiales</taxon>
        <taxon>Phyllobacteriaceae</taxon>
        <taxon>Mesorhizobium</taxon>
    </lineage>
</organism>
<feature type="chain" id="PRO_5008659357" description="Autotransporter domain-containing protein" evidence="1">
    <location>
        <begin position="22"/>
        <end position="993"/>
    </location>
</feature>
<dbReference type="InterPro" id="IPR036709">
    <property type="entry name" value="Autotransporte_beta_dom_sf"/>
</dbReference>
<dbReference type="EMBL" id="MDEO01000035">
    <property type="protein sequence ID" value="OCX14425.1"/>
    <property type="molecule type" value="Genomic_DNA"/>
</dbReference>
<dbReference type="RefSeq" id="WP_024926541.1">
    <property type="nucleotide sequence ID" value="NZ_MDEO01000035.1"/>
</dbReference>
<evidence type="ECO:0000259" key="2">
    <source>
        <dbReference type="PROSITE" id="PS51208"/>
    </source>
</evidence>
<feature type="signal peptide" evidence="1">
    <location>
        <begin position="1"/>
        <end position="21"/>
    </location>
</feature>
<dbReference type="InterPro" id="IPR006315">
    <property type="entry name" value="OM_autotransptr_brl_dom"/>
</dbReference>
<dbReference type="InterPro" id="IPR005546">
    <property type="entry name" value="Autotransporte_beta"/>
</dbReference>
<dbReference type="SMART" id="SM00869">
    <property type="entry name" value="Autotransporter"/>
    <property type="match status" value="1"/>
</dbReference>
<gene>
    <name evidence="3" type="ORF">QV13_18270</name>
</gene>
<feature type="domain" description="Autotransporter" evidence="2">
    <location>
        <begin position="717"/>
        <end position="993"/>
    </location>
</feature>
<sequence>MIATASVVAISTAMWASQAAAQFTLSVPRTVPILLSGPIGTLHVTNSGSITLNNNNAIWTGSVAPFGTWTINVDGSLKVLPGADTYNAIQLLGGGTVNVSSTGQVEGTQTGIEIRSSLGNVQNDGIIRGQKGAAIYIDAGGVAENRGTIVGGVAFGNAPGTFINKSSISGNGNDYGYPYGITMSKGGSVNNSGTIEFTNVGQTFYSAGDINFINSGTYSAVGATSQTSSVMMVNGAVVADNSGLIKGRDLGMFVSGGTADVTNSGTIQGTTLHAVALHTGTGVASFKQTAGKLEGGRHGLSVLTKGDTTVAVSGGSITGGMTDATGVGVIFRDSGKTTMTVSNATISGRAAAIQGGSGTFDLKLGQGSNIQGDIKLGSGDSKLEIATGVIVNGKIDGEAGINTLRLTGAGSSTLSSDILNIAALEVDSSGGVWKLTGSGTFANGIKIVAGELSVNGNFNAATTVGAGALLEGNGTLGTTIVTSGATVAPGNSIGTLHVAGDLTLGSGSVYAVEIGGGGTADLLSITGKAILQGGTVSVTALDPEASYRNGQSYTILTAAGGVVGTFDPTVLSKSAFLQADLNHTANAVALVIATKTPPVVVVPPIVKPKPEAPPLFTTVTQTQNQYATAGALDRLEQKGASLALYNRLLVLDAASARGAFDLLSGEMHASIKSMLLEDSHAMRDAVLARLRATSRDTGPTALPIMSFGPGGTDIAIEDPDKLALWADAFGSWGRWDGGANTARFDRSTGGLLMGGDAAIGDHWRAGLVAGYSHTSFDLDARASSGNSDNYHLGVFGGGQWGAFGLRAGGAYTRHKLETARTVDFSGFSDALAADYDAGTAQVFGEAGYRFDTDALHFEPFVGLAYVSVRNDGFTEKGNAAALTASSAASDATFTTIGLRAETDFTLGDVKASARGMIGWRHAFGDVVPQSGLAFANGGAFTVTGTPIAENAAVIDAGVDFAVSPVATLGVSYSGQFAGKARDNGFRSQLKISF</sequence>
<evidence type="ECO:0000313" key="3">
    <source>
        <dbReference type="EMBL" id="OCX14425.1"/>
    </source>
</evidence>
<dbReference type="Proteomes" id="UP000094412">
    <property type="component" value="Unassembled WGS sequence"/>
</dbReference>
<dbReference type="STRING" id="1566387.QV13_18270"/>
<evidence type="ECO:0000313" key="4">
    <source>
        <dbReference type="Proteomes" id="UP000094412"/>
    </source>
</evidence>
<comment type="caution">
    <text evidence="3">The sequence shown here is derived from an EMBL/GenBank/DDBJ whole genome shotgun (WGS) entry which is preliminary data.</text>
</comment>